<sequence>MNPSSNTNMNILPNAVASIARHGRNVNDNYNMAQMGVNSSTLVHQLRAVGPNGDLPNEQIAYQQQQQQRQPPIVAPHAAAPSSHHLRLQQPRVQYHPTTRAQQQQYSVSNVTGRTSTNNNNGSSVNLVNFQN</sequence>
<reference evidence="1" key="1">
    <citation type="submission" date="2023-04" db="EMBL/GenBank/DDBJ databases">
        <title>Ambrosiozyma monospora NBRC 10751.</title>
        <authorList>
            <person name="Ichikawa N."/>
            <person name="Sato H."/>
            <person name="Tonouchi N."/>
        </authorList>
    </citation>
    <scope>NUCLEOTIDE SEQUENCE</scope>
    <source>
        <strain evidence="1">NBRC 10751</strain>
    </source>
</reference>
<dbReference type="Proteomes" id="UP001165064">
    <property type="component" value="Unassembled WGS sequence"/>
</dbReference>
<organism evidence="1 2">
    <name type="scientific">Ambrosiozyma monospora</name>
    <name type="common">Yeast</name>
    <name type="synonym">Endomycopsis monosporus</name>
    <dbReference type="NCBI Taxonomy" id="43982"/>
    <lineage>
        <taxon>Eukaryota</taxon>
        <taxon>Fungi</taxon>
        <taxon>Dikarya</taxon>
        <taxon>Ascomycota</taxon>
        <taxon>Saccharomycotina</taxon>
        <taxon>Pichiomycetes</taxon>
        <taxon>Pichiales</taxon>
        <taxon>Pichiaceae</taxon>
        <taxon>Ambrosiozyma</taxon>
    </lineage>
</organism>
<name>A0ACB5T7F6_AMBMO</name>
<proteinExistence type="predicted"/>
<dbReference type="EMBL" id="BSXS01004546">
    <property type="protein sequence ID" value="GME83160.1"/>
    <property type="molecule type" value="Genomic_DNA"/>
</dbReference>
<gene>
    <name evidence="1" type="ORF">Amon02_000599300</name>
</gene>
<evidence type="ECO:0000313" key="2">
    <source>
        <dbReference type="Proteomes" id="UP001165064"/>
    </source>
</evidence>
<accession>A0ACB5T7F6</accession>
<protein>
    <submittedName>
        <fullName evidence="1">Unnamed protein product</fullName>
    </submittedName>
</protein>
<keyword evidence="2" id="KW-1185">Reference proteome</keyword>
<comment type="caution">
    <text evidence="1">The sequence shown here is derived from an EMBL/GenBank/DDBJ whole genome shotgun (WGS) entry which is preliminary data.</text>
</comment>
<evidence type="ECO:0000313" key="1">
    <source>
        <dbReference type="EMBL" id="GME83160.1"/>
    </source>
</evidence>